<dbReference type="HOGENOM" id="CLU_2638282_0_0_1"/>
<dbReference type="Proteomes" id="UP000005446">
    <property type="component" value="Unassembled WGS sequence"/>
</dbReference>
<sequence>MSVYEYEAIENRRPPCIRQCRETVHQSFDCVIIQTDGFQIGGQRITSAGAYFASEALGFVVGKALDINAARSSGEKF</sequence>
<organism evidence="1 2">
    <name type="scientific">Glarea lozoyensis (strain ATCC 74030 / MF5533)</name>
    <dbReference type="NCBI Taxonomy" id="1104152"/>
    <lineage>
        <taxon>Eukaryota</taxon>
        <taxon>Fungi</taxon>
        <taxon>Dikarya</taxon>
        <taxon>Ascomycota</taxon>
        <taxon>Pezizomycotina</taxon>
        <taxon>Leotiomycetes</taxon>
        <taxon>Helotiales</taxon>
        <taxon>Helotiaceae</taxon>
        <taxon>Glarea</taxon>
    </lineage>
</organism>
<dbReference type="InParanoid" id="H0EUI6"/>
<evidence type="ECO:0000313" key="2">
    <source>
        <dbReference type="Proteomes" id="UP000005446"/>
    </source>
</evidence>
<accession>H0EUI6</accession>
<proteinExistence type="predicted"/>
<dbReference type="AlphaFoldDB" id="H0EUI6"/>
<dbReference type="EMBL" id="AGUE01000171">
    <property type="protein sequence ID" value="EHK97829.1"/>
    <property type="molecule type" value="Genomic_DNA"/>
</dbReference>
<keyword evidence="2" id="KW-1185">Reference proteome</keyword>
<name>H0EUI6_GLAL7</name>
<protein>
    <submittedName>
        <fullName evidence="1">Uncharacterized protein</fullName>
    </submittedName>
</protein>
<reference evidence="1 2" key="1">
    <citation type="journal article" date="2012" name="Eukaryot. Cell">
        <title>Genome sequence of the fungus Glarea lozoyensis: the first genome sequence of a species from the Helotiaceae family.</title>
        <authorList>
            <person name="Youssar L."/>
            <person name="Gruening B.A."/>
            <person name="Erxleben A."/>
            <person name="Guenther S."/>
            <person name="Huettel W."/>
        </authorList>
    </citation>
    <scope>NUCLEOTIDE SEQUENCE [LARGE SCALE GENOMIC DNA]</scope>
    <source>
        <strain evidence="2">ATCC 74030 / MF5533</strain>
    </source>
</reference>
<gene>
    <name evidence="1" type="ORF">M7I_6412</name>
</gene>
<comment type="caution">
    <text evidence="1">The sequence shown here is derived from an EMBL/GenBank/DDBJ whole genome shotgun (WGS) entry which is preliminary data.</text>
</comment>
<evidence type="ECO:0000313" key="1">
    <source>
        <dbReference type="EMBL" id="EHK97829.1"/>
    </source>
</evidence>